<evidence type="ECO:0000313" key="1">
    <source>
        <dbReference type="EMBL" id="KAF2463022.1"/>
    </source>
</evidence>
<dbReference type="EMBL" id="MU003555">
    <property type="protein sequence ID" value="KAF2463022.1"/>
    <property type="molecule type" value="Genomic_DNA"/>
</dbReference>
<dbReference type="Proteomes" id="UP000799755">
    <property type="component" value="Unassembled WGS sequence"/>
</dbReference>
<gene>
    <name evidence="1" type="ORF">BDR25DRAFT_298737</name>
</gene>
<organism evidence="1 2">
    <name type="scientific">Lindgomyces ingoldianus</name>
    <dbReference type="NCBI Taxonomy" id="673940"/>
    <lineage>
        <taxon>Eukaryota</taxon>
        <taxon>Fungi</taxon>
        <taxon>Dikarya</taxon>
        <taxon>Ascomycota</taxon>
        <taxon>Pezizomycotina</taxon>
        <taxon>Dothideomycetes</taxon>
        <taxon>Pleosporomycetidae</taxon>
        <taxon>Pleosporales</taxon>
        <taxon>Lindgomycetaceae</taxon>
        <taxon>Lindgomyces</taxon>
    </lineage>
</organism>
<comment type="caution">
    <text evidence="1">The sequence shown here is derived from an EMBL/GenBank/DDBJ whole genome shotgun (WGS) entry which is preliminary data.</text>
</comment>
<reference evidence="1" key="1">
    <citation type="journal article" date="2020" name="Stud. Mycol.">
        <title>101 Dothideomycetes genomes: a test case for predicting lifestyles and emergence of pathogens.</title>
        <authorList>
            <person name="Haridas S."/>
            <person name="Albert R."/>
            <person name="Binder M."/>
            <person name="Bloem J."/>
            <person name="Labutti K."/>
            <person name="Salamov A."/>
            <person name="Andreopoulos B."/>
            <person name="Baker S."/>
            <person name="Barry K."/>
            <person name="Bills G."/>
            <person name="Bluhm B."/>
            <person name="Cannon C."/>
            <person name="Castanera R."/>
            <person name="Culley D."/>
            <person name="Daum C."/>
            <person name="Ezra D."/>
            <person name="Gonzalez J."/>
            <person name="Henrissat B."/>
            <person name="Kuo A."/>
            <person name="Liang C."/>
            <person name="Lipzen A."/>
            <person name="Lutzoni F."/>
            <person name="Magnuson J."/>
            <person name="Mondo S."/>
            <person name="Nolan M."/>
            <person name="Ohm R."/>
            <person name="Pangilinan J."/>
            <person name="Park H.-J."/>
            <person name="Ramirez L."/>
            <person name="Alfaro M."/>
            <person name="Sun H."/>
            <person name="Tritt A."/>
            <person name="Yoshinaga Y."/>
            <person name="Zwiers L.-H."/>
            <person name="Turgeon B."/>
            <person name="Goodwin S."/>
            <person name="Spatafora J."/>
            <person name="Crous P."/>
            <person name="Grigoriev I."/>
        </authorList>
    </citation>
    <scope>NUCLEOTIDE SEQUENCE</scope>
    <source>
        <strain evidence="1">ATCC 200398</strain>
    </source>
</reference>
<keyword evidence="2" id="KW-1185">Reference proteome</keyword>
<accession>A0ACB6Q828</accession>
<proteinExistence type="predicted"/>
<sequence length="839" mass="86179">MATLNTSTNGPNITRSYQGIVNAPPPSGAQASSPTYGQWAVFTVSAPLVSAFQQDGGKESVLKVQSTGEGELTDLIDEFSDGRIQFAFVKVKDSNTTLPKCVLIAWCGEGVPERTKGYFGSHLGVVSKLLHGYHVQVTARSDADLTPEKIVQKVADASGSKYSGGPAISSAVGPPPIATKKPVFTPTQVGGGGSGFNPLGSRSRAPAPSTNVDEDGWGADAPPVTRTQLEKVQPAYKPTKVNMAELVSNKPEQSRFQAPQAHSSAPDVVKGGYQPIGKVDIAALRREAKEAHDDRPAPVKGAYEPVGKVDIAAIRAKAQGGPSATSPPSGLSPAATGASGRSNDDEERPRSLAERSAAFSQSERLTMLPKPKVANKFGSASAFTGTKAPTPAVFGVKAPAASAPVGTASKTFADEGGKTPAQIWAEKKAAQGGSLKSPTAVSGLTSPLPAQTSGGGGGGGGGGGWQSGYTGKSWAPVQTTRTGQSVGSNLSNQRTGEESQQEEPASPAGGISALKDRFKGAAPMGVPTTRPIPQPESPPPMDMSSKPNAGSRGVPIPGLPTRPAVHEDDVPPVQHQRLPSPPPQPRSPSPEPSGSPVRIAMPVARGREPEKLSPAEEHPPAMPTRSLDHAAHQARDLSPEPQVGAKEPARGAGVAVAATTFGVAAVAGATAIGAGAGAGAGSGDSSGGKRAVIQYDYEKAEDNEIGLREGEYVTHIEMVDEDWWMGQNSAGETGLFPSNYVELVEDNEEGGEGVGAPPSLPSHPSAAEEEPPAGPSQPAGGAGPTATALYDYDAAEDNELSFPEGATITGVEFPDEDWWLGNFNGQSGLFPANYVQLDV</sequence>
<name>A0ACB6Q828_9PLEO</name>
<evidence type="ECO:0000313" key="2">
    <source>
        <dbReference type="Proteomes" id="UP000799755"/>
    </source>
</evidence>
<protein>
    <submittedName>
        <fullName evidence="1">Uncharacterized protein</fullName>
    </submittedName>
</protein>